<evidence type="ECO:0000256" key="3">
    <source>
        <dbReference type="ARBA" id="ARBA00012568"/>
    </source>
</evidence>
<feature type="active site" description="Nucleophile" evidence="8">
    <location>
        <position position="117"/>
    </location>
</feature>
<dbReference type="GO" id="GO:0006508">
    <property type="term" value="P:proteolysis"/>
    <property type="evidence" value="ECO:0007669"/>
    <property type="project" value="UniProtKB-KW"/>
</dbReference>
<gene>
    <name evidence="10" type="ORF">H0266_15080</name>
</gene>
<evidence type="ECO:0000259" key="9">
    <source>
        <dbReference type="Pfam" id="PF00561"/>
    </source>
</evidence>
<dbReference type="PRINTS" id="PR00111">
    <property type="entry name" value="ABHYDROLASE"/>
</dbReference>
<dbReference type="Proteomes" id="UP000571017">
    <property type="component" value="Unassembled WGS sequence"/>
</dbReference>
<dbReference type="EC" id="3.4.11.5" evidence="3 7"/>
<comment type="catalytic activity">
    <reaction evidence="1 7">
        <text>Release of N-terminal proline from a peptide.</text>
        <dbReference type="EC" id="3.4.11.5"/>
    </reaction>
</comment>
<evidence type="ECO:0000313" key="10">
    <source>
        <dbReference type="EMBL" id="MBA2176219.1"/>
    </source>
</evidence>
<reference evidence="10 11" key="1">
    <citation type="journal article" date="2004" name="Extremophiles">
        <title>Halobacillus locisalis sp. nov., a halophilic bacterium isolated from a marine solar saltern of the Yellow Sea in Korea.</title>
        <authorList>
            <person name="Yoon J.H."/>
            <person name="Kang K.H."/>
            <person name="Oh T.K."/>
            <person name="Park Y.H."/>
        </authorList>
    </citation>
    <scope>NUCLEOTIDE SEQUENCE [LARGE SCALE GENOMIC DNA]</scope>
    <source>
        <strain evidence="10 11">KCTC 3788</strain>
    </source>
</reference>
<protein>
    <recommendedName>
        <fullName evidence="4 7">Proline iminopeptidase</fullName>
        <shortName evidence="7">PIP</shortName>
        <ecNumber evidence="3 7">3.4.11.5</ecNumber>
    </recommendedName>
    <alternativeName>
        <fullName evidence="6 7">Prolyl aminopeptidase</fullName>
    </alternativeName>
</protein>
<feature type="domain" description="AB hydrolase-1" evidence="9">
    <location>
        <begin position="43"/>
        <end position="285"/>
    </location>
</feature>
<dbReference type="SUPFAM" id="SSF53474">
    <property type="entry name" value="alpha/beta-Hydrolases"/>
    <property type="match status" value="1"/>
</dbReference>
<comment type="function">
    <text evidence="7">Releases the N-terminal proline from various substrates.</text>
</comment>
<dbReference type="PANTHER" id="PTHR43798">
    <property type="entry name" value="MONOACYLGLYCEROL LIPASE"/>
    <property type="match status" value="1"/>
</dbReference>
<dbReference type="PIRSF" id="PIRSF005539">
    <property type="entry name" value="Pept_S33_TRI_F1"/>
    <property type="match status" value="1"/>
</dbReference>
<dbReference type="InterPro" id="IPR050266">
    <property type="entry name" value="AB_hydrolase_sf"/>
</dbReference>
<comment type="caution">
    <text evidence="10">The sequence shown here is derived from an EMBL/GenBank/DDBJ whole genome shotgun (WGS) entry which is preliminary data.</text>
</comment>
<organism evidence="10 11">
    <name type="scientific">Halobacillus locisalis</name>
    <dbReference type="NCBI Taxonomy" id="220753"/>
    <lineage>
        <taxon>Bacteria</taxon>
        <taxon>Bacillati</taxon>
        <taxon>Bacillota</taxon>
        <taxon>Bacilli</taxon>
        <taxon>Bacillales</taxon>
        <taxon>Bacillaceae</taxon>
        <taxon>Halobacillus</taxon>
    </lineage>
</organism>
<keyword evidence="7" id="KW-0645">Protease</keyword>
<keyword evidence="5 7" id="KW-0378">Hydrolase</keyword>
<dbReference type="InterPro" id="IPR029058">
    <property type="entry name" value="AB_hydrolase_fold"/>
</dbReference>
<dbReference type="GO" id="GO:0004177">
    <property type="term" value="F:aminopeptidase activity"/>
    <property type="evidence" value="ECO:0007669"/>
    <property type="project" value="UniProtKB-KW"/>
</dbReference>
<evidence type="ECO:0000313" key="11">
    <source>
        <dbReference type="Proteomes" id="UP000571017"/>
    </source>
</evidence>
<accession>A0A838CWK5</accession>
<dbReference type="Pfam" id="PF00561">
    <property type="entry name" value="Abhydrolase_1"/>
    <property type="match status" value="1"/>
</dbReference>
<proteinExistence type="inferred from homology"/>
<feature type="active site" description="Proton donor" evidence="8">
    <location>
        <position position="279"/>
    </location>
</feature>
<feature type="active site" evidence="8">
    <location>
        <position position="252"/>
    </location>
</feature>
<dbReference type="PANTHER" id="PTHR43798:SF33">
    <property type="entry name" value="HYDROLASE, PUTATIVE (AFU_ORTHOLOGUE AFUA_2G14860)-RELATED"/>
    <property type="match status" value="1"/>
</dbReference>
<evidence type="ECO:0000256" key="2">
    <source>
        <dbReference type="ARBA" id="ARBA00010088"/>
    </source>
</evidence>
<dbReference type="InterPro" id="IPR002410">
    <property type="entry name" value="Peptidase_S33"/>
</dbReference>
<comment type="similarity">
    <text evidence="2 7">Belongs to the peptidase S33 family.</text>
</comment>
<dbReference type="PRINTS" id="PR00793">
    <property type="entry name" value="PROAMNOPTASE"/>
</dbReference>
<evidence type="ECO:0000256" key="5">
    <source>
        <dbReference type="ARBA" id="ARBA00022801"/>
    </source>
</evidence>
<evidence type="ECO:0000256" key="4">
    <source>
        <dbReference type="ARBA" id="ARBA00021843"/>
    </source>
</evidence>
<evidence type="ECO:0000256" key="7">
    <source>
        <dbReference type="PIRNR" id="PIRNR005539"/>
    </source>
</evidence>
<keyword evidence="7" id="KW-0031">Aminopeptidase</keyword>
<evidence type="ECO:0000256" key="1">
    <source>
        <dbReference type="ARBA" id="ARBA00001585"/>
    </source>
</evidence>
<dbReference type="GO" id="GO:0016020">
    <property type="term" value="C:membrane"/>
    <property type="evidence" value="ECO:0007669"/>
    <property type="project" value="TreeGrafter"/>
</dbReference>
<name>A0A838CWK5_9BACI</name>
<dbReference type="AlphaFoldDB" id="A0A838CWK5"/>
<sequence>MKEHHKLSGGDRIKSEEGFIEKHNYRTYYEVHTPRGNPYDSTPIILLAGGPGLSFTSLTPLLQLAEERKVIAYDQLGSGKSTRSESFRSLHIEDFIEQFNAIVTEMDLKKFHLLGHSWGTVLGVNIALQYPKETQSLILHSGIADWKKCLEERVKFEEKHSPDELKQIMKKERDGIPTSTVERDRLLKAFNSHFYCRVEYPDYLKQSLEDKDIGTNQLIWNPEKNEAMATYNICDRLHEIKCPALIVSGKFDGISVGQASLFKSGIKDSTHVEFQNSSHYSHIEEESRFLECVRDFLNDVEYYRGDTK</sequence>
<dbReference type="InterPro" id="IPR000073">
    <property type="entry name" value="AB_hydrolase_1"/>
</dbReference>
<evidence type="ECO:0000256" key="6">
    <source>
        <dbReference type="ARBA" id="ARBA00029605"/>
    </source>
</evidence>
<dbReference type="EMBL" id="JACEFG010000003">
    <property type="protein sequence ID" value="MBA2176219.1"/>
    <property type="molecule type" value="Genomic_DNA"/>
</dbReference>
<keyword evidence="11" id="KW-1185">Reference proteome</keyword>
<dbReference type="Gene3D" id="3.40.50.1820">
    <property type="entry name" value="alpha/beta hydrolase"/>
    <property type="match status" value="1"/>
</dbReference>
<dbReference type="InterPro" id="IPR005945">
    <property type="entry name" value="Pro_imino_pep"/>
</dbReference>
<evidence type="ECO:0000256" key="8">
    <source>
        <dbReference type="PIRSR" id="PIRSR005539-1"/>
    </source>
</evidence>